<evidence type="ECO:0000313" key="1">
    <source>
        <dbReference type="EnsemblMetazoa" id="ACUA000721-PA"/>
    </source>
</evidence>
<dbReference type="EMBL" id="AXCM01005878">
    <property type="status" value="NOT_ANNOTATED_CDS"/>
    <property type="molecule type" value="Genomic_DNA"/>
</dbReference>
<reference evidence="2" key="1">
    <citation type="submission" date="2013-09" db="EMBL/GenBank/DDBJ databases">
        <title>The Genome Sequence of Anopheles culicifacies species A.</title>
        <authorList>
            <consortium name="The Broad Institute Genomics Platform"/>
            <person name="Neafsey D.E."/>
            <person name="Besansky N."/>
            <person name="Howell P."/>
            <person name="Walton C."/>
            <person name="Young S.K."/>
            <person name="Zeng Q."/>
            <person name="Gargeya S."/>
            <person name="Fitzgerald M."/>
            <person name="Haas B."/>
            <person name="Abouelleil A."/>
            <person name="Allen A.W."/>
            <person name="Alvarado L."/>
            <person name="Arachchi H.M."/>
            <person name="Berlin A.M."/>
            <person name="Chapman S.B."/>
            <person name="Gainer-Dewar J."/>
            <person name="Goldberg J."/>
            <person name="Griggs A."/>
            <person name="Gujja S."/>
            <person name="Hansen M."/>
            <person name="Howarth C."/>
            <person name="Imamovic A."/>
            <person name="Ireland A."/>
            <person name="Larimer J."/>
            <person name="McCowan C."/>
            <person name="Murphy C."/>
            <person name="Pearson M."/>
            <person name="Poon T.W."/>
            <person name="Priest M."/>
            <person name="Roberts A."/>
            <person name="Saif S."/>
            <person name="Shea T."/>
            <person name="Sisk P."/>
            <person name="Sykes S."/>
            <person name="Wortman J."/>
            <person name="Nusbaum C."/>
            <person name="Birren B."/>
        </authorList>
    </citation>
    <scope>NUCLEOTIDE SEQUENCE [LARGE SCALE GENOMIC DNA]</scope>
    <source>
        <strain evidence="2">A-37</strain>
    </source>
</reference>
<protein>
    <submittedName>
        <fullName evidence="1">Uncharacterized protein</fullName>
    </submittedName>
</protein>
<accession>A0A182LSA3</accession>
<sequence>MATICNVARFHLYLIDQYKDNEHSLRQASVRNRAKVKTFANFRQASSELAPVRAEQVSRPKWISSTFDRLFLGGTSIGGTGAIAGAVVSRVTIGATVGVWFGVGNRTVAAIAQMQMSIC</sequence>
<dbReference type="EMBL" id="AXCM01005879">
    <property type="status" value="NOT_ANNOTATED_CDS"/>
    <property type="molecule type" value="Genomic_DNA"/>
</dbReference>
<reference evidence="1" key="2">
    <citation type="submission" date="2020-05" db="UniProtKB">
        <authorList>
            <consortium name="EnsemblMetazoa"/>
        </authorList>
    </citation>
    <scope>IDENTIFICATION</scope>
    <source>
        <strain evidence="1">A-37</strain>
    </source>
</reference>
<keyword evidence="2" id="KW-1185">Reference proteome</keyword>
<dbReference type="EnsemblMetazoa" id="ACUA000721-RA">
    <property type="protein sequence ID" value="ACUA000721-PA"/>
    <property type="gene ID" value="ACUA000721"/>
</dbReference>
<organism evidence="1 2">
    <name type="scientific">Anopheles culicifacies</name>
    <dbReference type="NCBI Taxonomy" id="139723"/>
    <lineage>
        <taxon>Eukaryota</taxon>
        <taxon>Metazoa</taxon>
        <taxon>Ecdysozoa</taxon>
        <taxon>Arthropoda</taxon>
        <taxon>Hexapoda</taxon>
        <taxon>Insecta</taxon>
        <taxon>Pterygota</taxon>
        <taxon>Neoptera</taxon>
        <taxon>Endopterygota</taxon>
        <taxon>Diptera</taxon>
        <taxon>Nematocera</taxon>
        <taxon>Culicoidea</taxon>
        <taxon>Culicidae</taxon>
        <taxon>Anophelinae</taxon>
        <taxon>Anopheles</taxon>
        <taxon>culicifacies species complex</taxon>
    </lineage>
</organism>
<evidence type="ECO:0000313" key="2">
    <source>
        <dbReference type="Proteomes" id="UP000075883"/>
    </source>
</evidence>
<name>A0A182LSA3_9DIPT</name>
<dbReference type="VEuPathDB" id="VectorBase:ACUA000721"/>
<dbReference type="Proteomes" id="UP000075883">
    <property type="component" value="Unassembled WGS sequence"/>
</dbReference>
<proteinExistence type="predicted"/>
<dbReference type="AlphaFoldDB" id="A0A182LSA3"/>